<sequence length="155" mass="17142">MTSIMKGCVMALLLVTGAAQAGHSPQEHSPQEARNKQNVLEFYRQGLNNKDFAAARPFLGEQYKQHNPNAKDGVAGFRQFVELLKTRYPNSHSEVKQAFVDGDYVILHVEVSGREAGKTAAIIDIFRLDSAGKIVEHWDVTQPVPEKTASGNSMF</sequence>
<gene>
    <name evidence="2" type="ORF">FOT63_19975</name>
</gene>
<reference evidence="2 3" key="1">
    <citation type="submission" date="2019-07" db="EMBL/GenBank/DDBJ databases">
        <title>Serratia strains were isolated from fresh produce.</title>
        <authorList>
            <person name="Cho G.-S."/>
            <person name="Stein M."/>
            <person name="Lee W."/>
            <person name="Suh S.H."/>
            <person name="Franz C.M.A.P."/>
        </authorList>
    </citation>
    <scope>NUCLEOTIDE SEQUENCE [LARGE SCALE GENOMIC DNA]</scope>
    <source>
        <strain evidence="2 3">S17</strain>
    </source>
</reference>
<organism evidence="2 3">
    <name type="scientific">Serratia ureilytica</name>
    <dbReference type="NCBI Taxonomy" id="300181"/>
    <lineage>
        <taxon>Bacteria</taxon>
        <taxon>Pseudomonadati</taxon>
        <taxon>Pseudomonadota</taxon>
        <taxon>Gammaproteobacteria</taxon>
        <taxon>Enterobacterales</taxon>
        <taxon>Yersiniaceae</taxon>
        <taxon>Serratia</taxon>
    </lineage>
</organism>
<dbReference type="InterPro" id="IPR009959">
    <property type="entry name" value="Cyclase_SnoaL-like"/>
</dbReference>
<comment type="caution">
    <text evidence="2">The sequence shown here is derived from an EMBL/GenBank/DDBJ whole genome shotgun (WGS) entry which is preliminary data.</text>
</comment>
<proteinExistence type="predicted"/>
<dbReference type="GO" id="GO:0030638">
    <property type="term" value="P:polyketide metabolic process"/>
    <property type="evidence" value="ECO:0007669"/>
    <property type="project" value="InterPro"/>
</dbReference>
<feature type="signal peptide" evidence="1">
    <location>
        <begin position="1"/>
        <end position="21"/>
    </location>
</feature>
<dbReference type="SUPFAM" id="SSF54427">
    <property type="entry name" value="NTF2-like"/>
    <property type="match status" value="1"/>
</dbReference>
<evidence type="ECO:0000313" key="2">
    <source>
        <dbReference type="EMBL" id="TXE26688.1"/>
    </source>
</evidence>
<keyword evidence="1" id="KW-0732">Signal</keyword>
<name>A0A9X9BZD4_9GAMM</name>
<dbReference type="Pfam" id="PF07366">
    <property type="entry name" value="SnoaL"/>
    <property type="match status" value="1"/>
</dbReference>
<feature type="chain" id="PRO_5040929797" evidence="1">
    <location>
        <begin position="22"/>
        <end position="155"/>
    </location>
</feature>
<protein>
    <submittedName>
        <fullName evidence="2">Polyketide cyclase</fullName>
    </submittedName>
</protein>
<dbReference type="Proteomes" id="UP000321307">
    <property type="component" value="Unassembled WGS sequence"/>
</dbReference>
<accession>A0A9X9BZD4</accession>
<dbReference type="PANTHER" id="PTHR38436">
    <property type="entry name" value="POLYKETIDE CYCLASE SNOAL-LIKE DOMAIN"/>
    <property type="match status" value="1"/>
</dbReference>
<evidence type="ECO:0000313" key="3">
    <source>
        <dbReference type="Proteomes" id="UP000321307"/>
    </source>
</evidence>
<dbReference type="EMBL" id="VOUP01000013">
    <property type="protein sequence ID" value="TXE26688.1"/>
    <property type="molecule type" value="Genomic_DNA"/>
</dbReference>
<evidence type="ECO:0000256" key="1">
    <source>
        <dbReference type="SAM" id="SignalP"/>
    </source>
</evidence>
<dbReference type="PANTHER" id="PTHR38436:SF1">
    <property type="entry name" value="ESTER CYCLASE"/>
    <property type="match status" value="1"/>
</dbReference>
<dbReference type="Gene3D" id="3.10.450.50">
    <property type="match status" value="1"/>
</dbReference>
<dbReference type="RefSeq" id="WP_042785405.1">
    <property type="nucleotide sequence ID" value="NZ_JADTXC010000005.1"/>
</dbReference>
<dbReference type="AlphaFoldDB" id="A0A9X9BZD4"/>
<dbReference type="InterPro" id="IPR032710">
    <property type="entry name" value="NTF2-like_dom_sf"/>
</dbReference>